<dbReference type="EC" id="2.7.13.3" evidence="2"/>
<dbReference type="CDD" id="cd00130">
    <property type="entry name" value="PAS"/>
    <property type="match status" value="1"/>
</dbReference>
<feature type="transmembrane region" description="Helical" evidence="7">
    <location>
        <begin position="183"/>
        <end position="202"/>
    </location>
</feature>
<feature type="coiled-coil region" evidence="6">
    <location>
        <begin position="370"/>
        <end position="428"/>
    </location>
</feature>
<evidence type="ECO:0000313" key="12">
    <source>
        <dbReference type="Proteomes" id="UP000006054"/>
    </source>
</evidence>
<evidence type="ECO:0000256" key="5">
    <source>
        <dbReference type="ARBA" id="ARBA00022777"/>
    </source>
</evidence>
<dbReference type="Gene3D" id="3.30.565.10">
    <property type="entry name" value="Histidine kinase-like ATPase, C-terminal domain"/>
    <property type="match status" value="1"/>
</dbReference>
<feature type="coiled-coil region" evidence="6">
    <location>
        <begin position="206"/>
        <end position="266"/>
    </location>
</feature>
<evidence type="ECO:0000256" key="3">
    <source>
        <dbReference type="ARBA" id="ARBA00022553"/>
    </source>
</evidence>
<feature type="domain" description="Histidine kinase" evidence="8">
    <location>
        <begin position="1499"/>
        <end position="1705"/>
    </location>
</feature>
<dbReference type="InterPro" id="IPR013655">
    <property type="entry name" value="PAS_fold_3"/>
</dbReference>
<dbReference type="Pfam" id="PF08447">
    <property type="entry name" value="PAS_3"/>
    <property type="match status" value="2"/>
</dbReference>
<evidence type="ECO:0000256" key="7">
    <source>
        <dbReference type="SAM" id="Phobius"/>
    </source>
</evidence>
<keyword evidence="5" id="KW-0418">Kinase</keyword>
<dbReference type="Pfam" id="PF13426">
    <property type="entry name" value="PAS_9"/>
    <property type="match status" value="1"/>
</dbReference>
<evidence type="ECO:0000259" key="10">
    <source>
        <dbReference type="PROSITE" id="PS50113"/>
    </source>
</evidence>
<evidence type="ECO:0000256" key="1">
    <source>
        <dbReference type="ARBA" id="ARBA00000085"/>
    </source>
</evidence>
<evidence type="ECO:0000256" key="2">
    <source>
        <dbReference type="ARBA" id="ARBA00012438"/>
    </source>
</evidence>
<dbReference type="InterPro" id="IPR004358">
    <property type="entry name" value="Sig_transdc_His_kin-like_C"/>
</dbReference>
<dbReference type="Gene3D" id="3.30.450.20">
    <property type="entry name" value="PAS domain"/>
    <property type="match status" value="7"/>
</dbReference>
<feature type="domain" description="PAS" evidence="9">
    <location>
        <begin position="1215"/>
        <end position="1255"/>
    </location>
</feature>
<feature type="domain" description="PAC" evidence="10">
    <location>
        <begin position="650"/>
        <end position="702"/>
    </location>
</feature>
<dbReference type="PANTHER" id="PTHR43304:SF1">
    <property type="entry name" value="PAC DOMAIN-CONTAINING PROTEIN"/>
    <property type="match status" value="1"/>
</dbReference>
<feature type="transmembrane region" description="Helical" evidence="7">
    <location>
        <begin position="37"/>
        <end position="60"/>
    </location>
</feature>
<dbReference type="SMART" id="SM00086">
    <property type="entry name" value="PAC"/>
    <property type="match status" value="5"/>
</dbReference>
<dbReference type="SUPFAM" id="SSF55785">
    <property type="entry name" value="PYP-like sensor domain (PAS domain)"/>
    <property type="match status" value="7"/>
</dbReference>
<dbReference type="PANTHER" id="PTHR43304">
    <property type="entry name" value="PHYTOCHROME-LIKE PROTEIN CPH1"/>
    <property type="match status" value="1"/>
</dbReference>
<evidence type="ECO:0000259" key="8">
    <source>
        <dbReference type="PROSITE" id="PS50109"/>
    </source>
</evidence>
<dbReference type="InterPro" id="IPR000014">
    <property type="entry name" value="PAS"/>
</dbReference>
<name>I4AIK6_BERLS</name>
<dbReference type="PATRIC" id="fig|880071.3.peg.1334"/>
<dbReference type="RefSeq" id="WP_014797248.1">
    <property type="nucleotide sequence ID" value="NC_018018.1"/>
</dbReference>
<dbReference type="InterPro" id="IPR005467">
    <property type="entry name" value="His_kinase_dom"/>
</dbReference>
<dbReference type="InterPro" id="IPR035965">
    <property type="entry name" value="PAS-like_dom_sf"/>
</dbReference>
<dbReference type="InterPro" id="IPR003594">
    <property type="entry name" value="HATPase_dom"/>
</dbReference>
<evidence type="ECO:0000259" key="9">
    <source>
        <dbReference type="PROSITE" id="PS50112"/>
    </source>
</evidence>
<dbReference type="InterPro" id="IPR052162">
    <property type="entry name" value="Sensor_kinase/Photoreceptor"/>
</dbReference>
<reference evidence="12" key="1">
    <citation type="submission" date="2012-06" db="EMBL/GenBank/DDBJ databases">
        <title>The complete genome of Flexibacter litoralis DSM 6794.</title>
        <authorList>
            <person name="Lucas S."/>
            <person name="Copeland A."/>
            <person name="Lapidus A."/>
            <person name="Glavina del Rio T."/>
            <person name="Dalin E."/>
            <person name="Tice H."/>
            <person name="Bruce D."/>
            <person name="Goodwin L."/>
            <person name="Pitluck S."/>
            <person name="Peters L."/>
            <person name="Ovchinnikova G."/>
            <person name="Lu M."/>
            <person name="Kyrpides N."/>
            <person name="Mavromatis K."/>
            <person name="Ivanova N."/>
            <person name="Brettin T."/>
            <person name="Detter J.C."/>
            <person name="Han C."/>
            <person name="Larimer F."/>
            <person name="Land M."/>
            <person name="Hauser L."/>
            <person name="Markowitz V."/>
            <person name="Cheng J.-F."/>
            <person name="Hugenholtz P."/>
            <person name="Woyke T."/>
            <person name="Wu D."/>
            <person name="Spring S."/>
            <person name="Lang E."/>
            <person name="Kopitz M."/>
            <person name="Brambilla E."/>
            <person name="Klenk H.-P."/>
            <person name="Eisen J.A."/>
        </authorList>
    </citation>
    <scope>NUCLEOTIDE SEQUENCE [LARGE SCALE GENOMIC DNA]</scope>
    <source>
        <strain evidence="12">ATCC 23117 / DSM 6794 / NBRC 15988 / NCIMB 1366 / Sio-4</strain>
    </source>
</reference>
<dbReference type="eggNOG" id="COG4191">
    <property type="taxonomic scope" value="Bacteria"/>
</dbReference>
<feature type="coiled-coil region" evidence="6">
    <location>
        <begin position="1332"/>
        <end position="1387"/>
    </location>
</feature>
<protein>
    <recommendedName>
        <fullName evidence="2">histidine kinase</fullName>
        <ecNumber evidence="2">2.7.13.3</ecNumber>
    </recommendedName>
</protein>
<feature type="coiled-coil region" evidence="6">
    <location>
        <begin position="1178"/>
        <end position="1212"/>
    </location>
</feature>
<dbReference type="OrthoDB" id="9806995at2"/>
<dbReference type="GO" id="GO:0000155">
    <property type="term" value="F:phosphorelay sensor kinase activity"/>
    <property type="evidence" value="ECO:0007669"/>
    <property type="project" value="InterPro"/>
</dbReference>
<feature type="transmembrane region" description="Helical" evidence="7">
    <location>
        <begin position="80"/>
        <end position="98"/>
    </location>
</feature>
<dbReference type="PROSITE" id="PS50112">
    <property type="entry name" value="PAS"/>
    <property type="match status" value="1"/>
</dbReference>
<dbReference type="CDD" id="cd00082">
    <property type="entry name" value="HisKA"/>
    <property type="match status" value="1"/>
</dbReference>
<dbReference type="PROSITE" id="PS50113">
    <property type="entry name" value="PAC"/>
    <property type="match status" value="1"/>
</dbReference>
<feature type="coiled-coil region" evidence="6">
    <location>
        <begin position="686"/>
        <end position="751"/>
    </location>
</feature>
<dbReference type="NCBIfam" id="TIGR00229">
    <property type="entry name" value="sensory_box"/>
    <property type="match status" value="2"/>
</dbReference>
<dbReference type="KEGG" id="fli:Fleli_1359"/>
<accession>I4AIK6</accession>
<keyword evidence="4" id="KW-0808">Transferase</keyword>
<organism evidence="11 12">
    <name type="scientific">Bernardetia litoralis (strain ATCC 23117 / DSM 6794 / NBRC 15988 / NCIMB 1366 / Fx l1 / Sio-4)</name>
    <name type="common">Flexibacter litoralis</name>
    <dbReference type="NCBI Taxonomy" id="880071"/>
    <lineage>
        <taxon>Bacteria</taxon>
        <taxon>Pseudomonadati</taxon>
        <taxon>Bacteroidota</taxon>
        <taxon>Cytophagia</taxon>
        <taxon>Cytophagales</taxon>
        <taxon>Bernardetiaceae</taxon>
        <taxon>Bernardetia</taxon>
    </lineage>
</organism>
<dbReference type="SUPFAM" id="SSF55874">
    <property type="entry name" value="ATPase domain of HSP90 chaperone/DNA topoisomerase II/histidine kinase"/>
    <property type="match status" value="1"/>
</dbReference>
<gene>
    <name evidence="11" type="ordered locus">Fleli_1359</name>
</gene>
<dbReference type="InterPro" id="IPR000700">
    <property type="entry name" value="PAS-assoc_C"/>
</dbReference>
<evidence type="ECO:0000256" key="6">
    <source>
        <dbReference type="SAM" id="Coils"/>
    </source>
</evidence>
<comment type="catalytic activity">
    <reaction evidence="1">
        <text>ATP + protein L-histidine = ADP + protein N-phospho-L-histidine.</text>
        <dbReference type="EC" id="2.7.13.3"/>
    </reaction>
</comment>
<dbReference type="SMART" id="SM00091">
    <property type="entry name" value="PAS"/>
    <property type="match status" value="3"/>
</dbReference>
<keyword evidence="3" id="KW-0597">Phosphoprotein</keyword>
<dbReference type="SMART" id="SM00387">
    <property type="entry name" value="HATPase_c"/>
    <property type="match status" value="1"/>
</dbReference>
<dbReference type="Pfam" id="PF02518">
    <property type="entry name" value="HATPase_c"/>
    <property type="match status" value="1"/>
</dbReference>
<dbReference type="InterPro" id="IPR001610">
    <property type="entry name" value="PAC"/>
</dbReference>
<feature type="coiled-coil region" evidence="6">
    <location>
        <begin position="859"/>
        <end position="903"/>
    </location>
</feature>
<feature type="transmembrane region" description="Helical" evidence="7">
    <location>
        <begin position="105"/>
        <end position="121"/>
    </location>
</feature>
<keyword evidence="7" id="KW-0812">Transmembrane</keyword>
<dbReference type="Proteomes" id="UP000006054">
    <property type="component" value="Chromosome"/>
</dbReference>
<keyword evidence="6" id="KW-0175">Coiled coil</keyword>
<keyword evidence="7" id="KW-0472">Membrane</keyword>
<evidence type="ECO:0000313" key="11">
    <source>
        <dbReference type="EMBL" id="AFM03791.1"/>
    </source>
</evidence>
<dbReference type="STRING" id="880071.Fleli_1359"/>
<dbReference type="PRINTS" id="PR00344">
    <property type="entry name" value="BCTRLSENSOR"/>
</dbReference>
<keyword evidence="7" id="KW-1133">Transmembrane helix</keyword>
<dbReference type="InterPro" id="IPR036097">
    <property type="entry name" value="HisK_dim/P_sf"/>
</dbReference>
<feature type="coiled-coil region" evidence="6">
    <location>
        <begin position="539"/>
        <end position="580"/>
    </location>
</feature>
<dbReference type="EMBL" id="CP003345">
    <property type="protein sequence ID" value="AFM03791.1"/>
    <property type="molecule type" value="Genomic_DNA"/>
</dbReference>
<dbReference type="SUPFAM" id="SSF47384">
    <property type="entry name" value="Homodimeric domain of signal transducing histidine kinase"/>
    <property type="match status" value="1"/>
</dbReference>
<dbReference type="InterPro" id="IPR036890">
    <property type="entry name" value="HATPase_C_sf"/>
</dbReference>
<keyword evidence="12" id="KW-1185">Reference proteome</keyword>
<dbReference type="InterPro" id="IPR003661">
    <property type="entry name" value="HisK_dim/P_dom"/>
</dbReference>
<dbReference type="PROSITE" id="PS50109">
    <property type="entry name" value="HIS_KIN"/>
    <property type="match status" value="1"/>
</dbReference>
<sequence length="1705" mass="196353">MKKNINPESKKTVAHVLELNTYLINVQERADKISDKFVIMFLILGACFAPIYETWSFTIITSTVTVILYSIARFVLNNKFYARMIISLVYGIFMLQFIGQMHGMAEMHFFFFINVALLIIYQDWRIMIPYVVLAILHHGILGVLQANPDIFHLENLHLPNYFIGYNSITYDGEAVERITAFQLFFHFGLISIMACVAGWWAVIFRNNSIQLLEKQLEQQAQNEELQASEEELRQNTEELQSTNNQMKVIQKEIEEKQKLLNRAEKLVGMASYEIDLATQNVTASDNLNLIYGEDVLDNMQKIMQIAHPEDVHKVVGTLTKAAEGKIQVYDFVYRSKGENFSEYKYYRAVGELAKDEMGNPQKLVGTSQDITAEIKQKQQVEEAYQELQSSEEELRQNTEELQTTNEQLQTVQKEIEEKQHLLNRAEKMVDMASYEIDLVTQKITHSENLTFISGGKDLSSMQKMMEMIHPEDSHIVTETFYKIGKGEIEMYDISYRAKREDSVEYKYYRSVGELVRDEMNNPTKIMGTTRDITNEIKQKHQVEEAYQKIQASEEELRQNYEELQTTQEELNLQKGRLEQIFDGVPAMIYQFKMTKDRQLSFPVVSKGSERVYGLSPEVIKNDANSILSTIYEEDLEVFQASLLESAQNMTEWQADLRVVVDGKVQWIRGNSKPVKDDDGDIIWSGITQEITAQKQLEQDIQAKNEELQSSEEELRQNTEELQSTNDQLQVIQKEIEEKQNLLNKAEKLVGLASYEVNLTTQGLIHSDNLPFISGEERLDSVQKVIEIAHPEDVHKVVEILTLAAKGEIQNYDISYRAKGEKFAEYKYYRTIGEVVNDEQNQPEKIVGTIQDITAEIKQKQQVEEAYQKVQSSEEELRQNYEELQTTQEQLEESNQLINAQLEAISTSFGYVEFELNKKVIKTNSTFAEWTEFSESEIIGLSHRQLLPQDEETENYFKKLWKQLKEGKSVNGVFRRKTKSNKDLWIYGAYCPVKNAKGEVIKVIKIASNYNIQKQLEQDIQAKNEELQSSEEELRQNTEELQSTNDQLQVIQKEIEEKQNLLNKAEKLVGLASYEVDLATQKLTHSDNLPFISGEERLDSVQKVIEIAHPEDVHKVVETLTLAAKGEIQNYDISYRAKGEKFAEYKYYRTIGEVVNDEQNQPEKIVGTIQDITAEIKQKQQVEEAYQKVQSSEEELRQNYEELQATQESLVATQVEQEKFVSLIKHFDAFVAITDMEGKIQFLNERGKELSGFGEDYKGRLVSEFHTREYAKVAQEVIIPTVLKKGKWQGEHQLQNQETKKAFETLATVFIIKDPHTKESIALATVQIDITEQKKIEKSIQEQNKKLQASEEELQQNYEELQATQEKLQQQKEEIEKSFLELQTTQSQLIQSEKMASLGQLVANIAHEINTPLGAIRSSAMSIEEILEETLPTLPTFLRDLDDDFLQVFNGFVKQSSQKVDTLSSREKRVIKYDLIDELEAINIEQAEEYADWIVDMNMYKEHDLFIPLLKTNNAKDILHVAYQLSTIIRSNRTVKTATDRAAKIVFALKNFARQDQTGEKAMVNINDSIETTLTLYHNQIKQGIDVTRNLGEIPEFMGYPDELIQVWTNIIHNAIQAMNNNGQLFIQTSLENNNVLISIQDNGSGIPKKVQDRVFDAFFTTKVAGEGSGLGLDITKKIIDKHNGKIWFETEEEVGTTFFIQIPLN</sequence>
<proteinExistence type="predicted"/>
<dbReference type="Gene3D" id="1.10.287.130">
    <property type="match status" value="1"/>
</dbReference>
<evidence type="ECO:0000256" key="4">
    <source>
        <dbReference type="ARBA" id="ARBA00022679"/>
    </source>
</evidence>
<dbReference type="eggNOG" id="COG1196">
    <property type="taxonomic scope" value="Bacteria"/>
</dbReference>
<feature type="coiled-coil region" evidence="6">
    <location>
        <begin position="1012"/>
        <end position="1070"/>
    </location>
</feature>
<dbReference type="HOGENOM" id="CLU_243489_0_0_10"/>
<dbReference type="eggNOG" id="COG0497">
    <property type="taxonomic scope" value="Bacteria"/>
</dbReference>